<dbReference type="InterPro" id="IPR015890">
    <property type="entry name" value="Chorismate_C"/>
</dbReference>
<feature type="region of interest" description="Disordered" evidence="1">
    <location>
        <begin position="211"/>
        <end position="237"/>
    </location>
</feature>
<dbReference type="InterPro" id="IPR036038">
    <property type="entry name" value="Aminotransferase-like"/>
</dbReference>
<dbReference type="Pfam" id="PF00425">
    <property type="entry name" value="Chorismate_bind"/>
    <property type="match status" value="1"/>
</dbReference>
<dbReference type="InterPro" id="IPR043132">
    <property type="entry name" value="BCAT-like_C"/>
</dbReference>
<dbReference type="SUPFAM" id="SSF56752">
    <property type="entry name" value="D-aminoacid aminotransferase-like PLP-dependent enzymes"/>
    <property type="match status" value="1"/>
</dbReference>
<dbReference type="Proteomes" id="UP000232196">
    <property type="component" value="Unassembled WGS sequence"/>
</dbReference>
<dbReference type="OrthoDB" id="9803598at2"/>
<dbReference type="SUPFAM" id="SSF56322">
    <property type="entry name" value="ADC synthase"/>
    <property type="match status" value="1"/>
</dbReference>
<dbReference type="InterPro" id="IPR043131">
    <property type="entry name" value="BCAT-like_N"/>
</dbReference>
<dbReference type="Gene3D" id="3.60.120.10">
    <property type="entry name" value="Anthranilate synthase"/>
    <property type="match status" value="1"/>
</dbReference>
<dbReference type="InterPro" id="IPR001544">
    <property type="entry name" value="Aminotrans_IV"/>
</dbReference>
<protein>
    <submittedName>
        <fullName evidence="3">Aminodeoxychorismate synthase, component I</fullName>
    </submittedName>
</protein>
<dbReference type="NCBIfam" id="TIGR00553">
    <property type="entry name" value="pabB"/>
    <property type="match status" value="1"/>
</dbReference>
<evidence type="ECO:0000313" key="4">
    <source>
        <dbReference type="Proteomes" id="UP000232196"/>
    </source>
</evidence>
<dbReference type="InterPro" id="IPR005801">
    <property type="entry name" value="ADC_synthase"/>
</dbReference>
<dbReference type="Pfam" id="PF01063">
    <property type="entry name" value="Aminotran_4"/>
    <property type="match status" value="1"/>
</dbReference>
<dbReference type="PANTHER" id="PTHR11236:SF50">
    <property type="entry name" value="AMINODEOXYCHORISMATE SYNTHASE COMPONENT 1"/>
    <property type="match status" value="1"/>
</dbReference>
<feature type="domain" description="Chorismate-utilising enzyme C-terminal" evidence="2">
    <location>
        <begin position="126"/>
        <end position="386"/>
    </location>
</feature>
<reference evidence="3 4" key="1">
    <citation type="submission" date="2017-07" db="EMBL/GenBank/DDBJ databases">
        <title>Leptospira spp. isolated from tropical soils.</title>
        <authorList>
            <person name="Thibeaux R."/>
            <person name="Iraola G."/>
            <person name="Ferres I."/>
            <person name="Bierque E."/>
            <person name="Girault D."/>
            <person name="Soupe-Gilbert M.-E."/>
            <person name="Picardeau M."/>
            <person name="Goarant C."/>
        </authorList>
    </citation>
    <scope>NUCLEOTIDE SEQUENCE [LARGE SCALE GENOMIC DNA]</scope>
    <source>
        <strain evidence="3 4">MCA1-C-A1</strain>
    </source>
</reference>
<organism evidence="3 4">
    <name type="scientific">Leptospira hartskeerlii</name>
    <dbReference type="NCBI Taxonomy" id="2023177"/>
    <lineage>
        <taxon>Bacteria</taxon>
        <taxon>Pseudomonadati</taxon>
        <taxon>Spirochaetota</taxon>
        <taxon>Spirochaetia</taxon>
        <taxon>Leptospirales</taxon>
        <taxon>Leptospiraceae</taxon>
        <taxon>Leptospira</taxon>
    </lineage>
</organism>
<dbReference type="EMBL" id="NPDN01000001">
    <property type="protein sequence ID" value="PJZ27016.1"/>
    <property type="molecule type" value="Genomic_DNA"/>
</dbReference>
<dbReference type="RefSeq" id="WP_100704768.1">
    <property type="nucleotide sequence ID" value="NZ_NPDL01000004.1"/>
</dbReference>
<evidence type="ECO:0000313" key="3">
    <source>
        <dbReference type="EMBL" id="PJZ27016.1"/>
    </source>
</evidence>
<proteinExistence type="predicted"/>
<evidence type="ECO:0000259" key="2">
    <source>
        <dbReference type="Pfam" id="PF00425"/>
    </source>
</evidence>
<dbReference type="AlphaFoldDB" id="A0A2M9XH56"/>
<dbReference type="InterPro" id="IPR005802">
    <property type="entry name" value="ADC_synth_comp_1"/>
</dbReference>
<dbReference type="PANTHER" id="PTHR11236">
    <property type="entry name" value="AMINOBENZOATE/ANTHRANILATE SYNTHASE"/>
    <property type="match status" value="1"/>
</dbReference>
<dbReference type="Gene3D" id="3.20.10.10">
    <property type="entry name" value="D-amino Acid Aminotransferase, subunit A, domain 2"/>
    <property type="match status" value="1"/>
</dbReference>
<feature type="compositionally biased region" description="Basic and acidic residues" evidence="1">
    <location>
        <begin position="219"/>
        <end position="237"/>
    </location>
</feature>
<keyword evidence="4" id="KW-1185">Reference proteome</keyword>
<sequence>MISDLFQNSRKPFIYLGEGFSAEGHLVLTEPNEILTTNRRSEARKFLLEIQNKVSQGFHAAGWISYEAGDLFLNPDNMEEVSEDPLFWFGIFSEPKTLSPTEISEWEFKFKDKGYSAEIRPGMDLKEYEENFRKIRNFLYMGDIYQVNFTFPLEIELEGSLGRLFFELRKKQPVPYEAWIHTGNSVPKQRDILSFSPELFWERKSSQIRTVPMKGTRPRGKDPAEDQKYKSELSGSEKDRAENLMITDLLRNDLGRISLPGSVGVSKLFSIEEYPTVFQMTSEVHSELSSDIKWTDILDALFPGGSITGAPKKRSSEIIHSLEKKRGVYTGGIFYLSPQKEISSIAIRTLEFSQDPSGKNKGRMGVGSGITIGSDPNAEWEECWSKAKFLNDIKENFHLFTTTICKRKKIYFLKDHKARMKTSAKELGFVWKEDGWESVVGEVAGKITSDKKYRVKIILLRSGDFQSEVSEFHSGPKEGKVLFSGTSTNKKNRFFYHKTNIREIFSEEYESAVSKGYLDRIYTNTDGYLTEGAIHSIFLLLDKEWITPPLEEGILPGVARKQWLRKLKAKEKKISKQDLNLASKIILVNSLRGVRKVSGVDFE</sequence>
<name>A0A2M9XH56_9LEPT</name>
<evidence type="ECO:0000256" key="1">
    <source>
        <dbReference type="SAM" id="MobiDB-lite"/>
    </source>
</evidence>
<comment type="caution">
    <text evidence="3">The sequence shown here is derived from an EMBL/GenBank/DDBJ whole genome shotgun (WGS) entry which is preliminary data.</text>
</comment>
<dbReference type="Gene3D" id="3.30.470.10">
    <property type="match status" value="1"/>
</dbReference>
<dbReference type="GO" id="GO:0000162">
    <property type="term" value="P:L-tryptophan biosynthetic process"/>
    <property type="evidence" value="ECO:0007669"/>
    <property type="project" value="TreeGrafter"/>
</dbReference>
<dbReference type="GO" id="GO:0009396">
    <property type="term" value="P:folic acid-containing compound biosynthetic process"/>
    <property type="evidence" value="ECO:0007669"/>
    <property type="project" value="InterPro"/>
</dbReference>
<dbReference type="PRINTS" id="PR00095">
    <property type="entry name" value="ANTSNTHASEI"/>
</dbReference>
<dbReference type="InterPro" id="IPR019999">
    <property type="entry name" value="Anth_synth_I-like"/>
</dbReference>
<dbReference type="GO" id="GO:0046820">
    <property type="term" value="F:4-amino-4-deoxychorismate synthase activity"/>
    <property type="evidence" value="ECO:0007669"/>
    <property type="project" value="TreeGrafter"/>
</dbReference>
<accession>A0A2M9XH56</accession>
<gene>
    <name evidence="3" type="primary">pabB</name>
    <name evidence="3" type="ORF">CH357_00120</name>
</gene>